<evidence type="ECO:0000259" key="2">
    <source>
        <dbReference type="Pfam" id="PF13579"/>
    </source>
</evidence>
<dbReference type="GO" id="GO:0016757">
    <property type="term" value="F:glycosyltransferase activity"/>
    <property type="evidence" value="ECO:0007669"/>
    <property type="project" value="InterPro"/>
</dbReference>
<protein>
    <submittedName>
        <fullName evidence="3">Glycosyltransferase</fullName>
    </submittedName>
</protein>
<dbReference type="Pfam" id="PF13579">
    <property type="entry name" value="Glyco_trans_4_4"/>
    <property type="match status" value="1"/>
</dbReference>
<feature type="domain" description="Glycosyltransferase subfamily 4-like N-terminal" evidence="2">
    <location>
        <begin position="13"/>
        <end position="117"/>
    </location>
</feature>
<comment type="caution">
    <text evidence="3">The sequence shown here is derived from an EMBL/GenBank/DDBJ whole genome shotgun (WGS) entry which is preliminary data.</text>
</comment>
<name>A0A6N8SJL0_9HYPH</name>
<reference evidence="3 4" key="1">
    <citation type="submission" date="2019-12" db="EMBL/GenBank/DDBJ databases">
        <title>Shinella kummerowiae sp. nov., a symbiotic bacterium isolated from root nodules of the herbal legume Kummerowia stipulacea.</title>
        <authorList>
            <person name="Gao J."/>
        </authorList>
    </citation>
    <scope>NUCLEOTIDE SEQUENCE [LARGE SCALE GENOMIC DNA]</scope>
    <source>
        <strain evidence="3 4">CCBAU 25048</strain>
    </source>
</reference>
<dbReference type="RefSeq" id="WP_160862425.1">
    <property type="nucleotide sequence ID" value="NZ_WUMK01000013.1"/>
</dbReference>
<keyword evidence="3" id="KW-0808">Transferase</keyword>
<feature type="domain" description="Glycosyl transferase family 1" evidence="1">
    <location>
        <begin position="181"/>
        <end position="344"/>
    </location>
</feature>
<dbReference type="PANTHER" id="PTHR12526:SF634">
    <property type="entry name" value="BLL3361 PROTEIN"/>
    <property type="match status" value="1"/>
</dbReference>
<dbReference type="SUPFAM" id="SSF53756">
    <property type="entry name" value="UDP-Glycosyltransferase/glycogen phosphorylase"/>
    <property type="match status" value="1"/>
</dbReference>
<evidence type="ECO:0000313" key="3">
    <source>
        <dbReference type="EMBL" id="MXN48939.1"/>
    </source>
</evidence>
<dbReference type="Gene3D" id="3.40.50.2000">
    <property type="entry name" value="Glycogen Phosphorylase B"/>
    <property type="match status" value="2"/>
</dbReference>
<dbReference type="Proteomes" id="UP000435802">
    <property type="component" value="Unassembled WGS sequence"/>
</dbReference>
<organism evidence="3 4">
    <name type="scientific">Shinella kummerowiae</name>
    <dbReference type="NCBI Taxonomy" id="417745"/>
    <lineage>
        <taxon>Bacteria</taxon>
        <taxon>Pseudomonadati</taxon>
        <taxon>Pseudomonadota</taxon>
        <taxon>Alphaproteobacteria</taxon>
        <taxon>Hyphomicrobiales</taxon>
        <taxon>Rhizobiaceae</taxon>
        <taxon>Shinella</taxon>
    </lineage>
</organism>
<proteinExistence type="predicted"/>
<accession>A0A6N8SJL0</accession>
<dbReference type="InterPro" id="IPR001296">
    <property type="entry name" value="Glyco_trans_1"/>
</dbReference>
<dbReference type="PANTHER" id="PTHR12526">
    <property type="entry name" value="GLYCOSYLTRANSFERASE"/>
    <property type="match status" value="1"/>
</dbReference>
<keyword evidence="4" id="KW-1185">Reference proteome</keyword>
<dbReference type="OrthoDB" id="9790710at2"/>
<evidence type="ECO:0000313" key="4">
    <source>
        <dbReference type="Proteomes" id="UP000435802"/>
    </source>
</evidence>
<dbReference type="CDD" id="cd03801">
    <property type="entry name" value="GT4_PimA-like"/>
    <property type="match status" value="1"/>
</dbReference>
<dbReference type="AlphaFoldDB" id="A0A6N8SJL0"/>
<dbReference type="Pfam" id="PF00534">
    <property type="entry name" value="Glycos_transf_1"/>
    <property type="match status" value="1"/>
</dbReference>
<dbReference type="InterPro" id="IPR028098">
    <property type="entry name" value="Glyco_trans_4-like_N"/>
</dbReference>
<dbReference type="EMBL" id="WUMK01000013">
    <property type="protein sequence ID" value="MXN48939.1"/>
    <property type="molecule type" value="Genomic_DNA"/>
</dbReference>
<evidence type="ECO:0000259" key="1">
    <source>
        <dbReference type="Pfam" id="PF00534"/>
    </source>
</evidence>
<sequence>MKIVQVQTQAEAGGAQRISDMLGDGLRARGHDVRIVFLYRKTAVYDQDPFADFILDAPPKGLAGQVRAVIGLVRYLRKTRPEAVLSFQHYGNLFGTLGARLAGVRTIIANQSGAPQRRGVRGLLTQIDKVMGMVGLYHANVVNSGWTAAQFGGFPRTYRQRIRRIDHGVAAPAGDDDKAAARTAFGMPRDGWIAVSSGRLAASKNQVALVGALARIPDIHLAIAGTGPEREALLTSAARLGVSGRLHLVGEVPPERIFTFLAAGDAYVFSSLAETFGLAAVEAAIAGLPLVASDLDVLREVLTTTDGAPAALFVRPDVDGIAGGLAEILATPALAADLAAAGRQLRDQYSPAAMCAAYEALLLFGRLGTAAMPSITSSDPERLSV</sequence>
<gene>
    <name evidence="3" type="ORF">GR138_27440</name>
</gene>